<accession>A0A6A5XI60</accession>
<proteinExistence type="predicted"/>
<keyword evidence="1" id="KW-1133">Transmembrane helix</keyword>
<feature type="transmembrane region" description="Helical" evidence="1">
    <location>
        <begin position="20"/>
        <end position="47"/>
    </location>
</feature>
<evidence type="ECO:0000256" key="1">
    <source>
        <dbReference type="SAM" id="Phobius"/>
    </source>
</evidence>
<protein>
    <submittedName>
        <fullName evidence="2">Uncharacterized protein</fullName>
    </submittedName>
</protein>
<sequence length="126" mass="14245">MKKLEKLLLSNDLTSQKKAFLVLCRMHYLTSSLLSSCVVVLVVGWSSIQKNTTTLFPQLNSVLLCTIAIVGHLSSHLYITMPVEYQGRFSIVSCKALLPLQTIDRYFLPFRSKAGKAKAEQIRKKR</sequence>
<dbReference type="AlphaFoldDB" id="A0A6A5XI60"/>
<evidence type="ECO:0000313" key="3">
    <source>
        <dbReference type="Proteomes" id="UP000799778"/>
    </source>
</evidence>
<gene>
    <name evidence="2" type="ORF">BU24DRAFT_254279</name>
</gene>
<dbReference type="EMBL" id="ML978072">
    <property type="protein sequence ID" value="KAF2012556.1"/>
    <property type="molecule type" value="Genomic_DNA"/>
</dbReference>
<dbReference type="Proteomes" id="UP000799778">
    <property type="component" value="Unassembled WGS sequence"/>
</dbReference>
<dbReference type="GeneID" id="54279827"/>
<feature type="transmembrane region" description="Helical" evidence="1">
    <location>
        <begin position="59"/>
        <end position="79"/>
    </location>
</feature>
<evidence type="ECO:0000313" key="2">
    <source>
        <dbReference type="EMBL" id="KAF2012556.1"/>
    </source>
</evidence>
<keyword evidence="1" id="KW-0812">Transmembrane</keyword>
<dbReference type="RefSeq" id="XP_033380895.1">
    <property type="nucleotide sequence ID" value="XM_033522430.1"/>
</dbReference>
<keyword evidence="1" id="KW-0472">Membrane</keyword>
<reference evidence="2" key="1">
    <citation type="journal article" date="2020" name="Stud. Mycol.">
        <title>101 Dothideomycetes genomes: a test case for predicting lifestyles and emergence of pathogens.</title>
        <authorList>
            <person name="Haridas S."/>
            <person name="Albert R."/>
            <person name="Binder M."/>
            <person name="Bloem J."/>
            <person name="Labutti K."/>
            <person name="Salamov A."/>
            <person name="Andreopoulos B."/>
            <person name="Baker S."/>
            <person name="Barry K."/>
            <person name="Bills G."/>
            <person name="Bluhm B."/>
            <person name="Cannon C."/>
            <person name="Castanera R."/>
            <person name="Culley D."/>
            <person name="Daum C."/>
            <person name="Ezra D."/>
            <person name="Gonzalez J."/>
            <person name="Henrissat B."/>
            <person name="Kuo A."/>
            <person name="Liang C."/>
            <person name="Lipzen A."/>
            <person name="Lutzoni F."/>
            <person name="Magnuson J."/>
            <person name="Mondo S."/>
            <person name="Nolan M."/>
            <person name="Ohm R."/>
            <person name="Pangilinan J."/>
            <person name="Park H.-J."/>
            <person name="Ramirez L."/>
            <person name="Alfaro M."/>
            <person name="Sun H."/>
            <person name="Tritt A."/>
            <person name="Yoshinaga Y."/>
            <person name="Zwiers L.-H."/>
            <person name="Turgeon B."/>
            <person name="Goodwin S."/>
            <person name="Spatafora J."/>
            <person name="Crous P."/>
            <person name="Grigoriev I."/>
        </authorList>
    </citation>
    <scope>NUCLEOTIDE SEQUENCE</scope>
    <source>
        <strain evidence="2">CBS 175.79</strain>
    </source>
</reference>
<name>A0A6A5XI60_9PLEO</name>
<organism evidence="2 3">
    <name type="scientific">Aaosphaeria arxii CBS 175.79</name>
    <dbReference type="NCBI Taxonomy" id="1450172"/>
    <lineage>
        <taxon>Eukaryota</taxon>
        <taxon>Fungi</taxon>
        <taxon>Dikarya</taxon>
        <taxon>Ascomycota</taxon>
        <taxon>Pezizomycotina</taxon>
        <taxon>Dothideomycetes</taxon>
        <taxon>Pleosporomycetidae</taxon>
        <taxon>Pleosporales</taxon>
        <taxon>Pleosporales incertae sedis</taxon>
        <taxon>Aaosphaeria</taxon>
    </lineage>
</organism>
<keyword evidence="3" id="KW-1185">Reference proteome</keyword>